<evidence type="ECO:0000313" key="4">
    <source>
        <dbReference type="WBParaSite" id="HPBE_0001883401-mRNA-1"/>
    </source>
</evidence>
<dbReference type="WBParaSite" id="HPBE_0001883401-mRNA-1">
    <property type="protein sequence ID" value="HPBE_0001883401-mRNA-1"/>
    <property type="gene ID" value="HPBE_0001883401"/>
</dbReference>
<feature type="compositionally biased region" description="Basic and acidic residues" evidence="1">
    <location>
        <begin position="24"/>
        <end position="40"/>
    </location>
</feature>
<protein>
    <submittedName>
        <fullName evidence="2 4">Uncharacterized protein</fullName>
    </submittedName>
</protein>
<dbReference type="AlphaFoldDB" id="A0A183GA26"/>
<evidence type="ECO:0000256" key="1">
    <source>
        <dbReference type="SAM" id="MobiDB-lite"/>
    </source>
</evidence>
<evidence type="ECO:0000313" key="3">
    <source>
        <dbReference type="Proteomes" id="UP000050761"/>
    </source>
</evidence>
<keyword evidence="3" id="KW-1185">Reference proteome</keyword>
<dbReference type="Proteomes" id="UP000050761">
    <property type="component" value="Unassembled WGS sequence"/>
</dbReference>
<sequence>METAWRQRRWTDVRSTSPDSCPHLTDEEREEYRIAERDNSDATEEAVKVMLRVRLPSIVCMTTVSLLNTTARGGIFQERSPAPRSSLVTRLPRFRNLHSSPLQLGSRRPGTFSLAISTSCNRKYAAYALPNQLFWLPEE</sequence>
<name>A0A183GA26_HELPZ</name>
<accession>A0A3P8C3C9</accession>
<proteinExistence type="predicted"/>
<reference evidence="2 3" key="1">
    <citation type="submission" date="2018-11" db="EMBL/GenBank/DDBJ databases">
        <authorList>
            <consortium name="Pathogen Informatics"/>
        </authorList>
    </citation>
    <scope>NUCLEOTIDE SEQUENCE [LARGE SCALE GENOMIC DNA]</scope>
</reference>
<gene>
    <name evidence="2" type="ORF">HPBE_LOCUS18833</name>
</gene>
<accession>A0A183GA26</accession>
<evidence type="ECO:0000313" key="2">
    <source>
        <dbReference type="EMBL" id="VDP13104.1"/>
    </source>
</evidence>
<dbReference type="EMBL" id="UZAH01030953">
    <property type="protein sequence ID" value="VDP13104.1"/>
    <property type="molecule type" value="Genomic_DNA"/>
</dbReference>
<reference evidence="4" key="2">
    <citation type="submission" date="2019-09" db="UniProtKB">
        <authorList>
            <consortium name="WormBaseParasite"/>
        </authorList>
    </citation>
    <scope>IDENTIFICATION</scope>
</reference>
<feature type="region of interest" description="Disordered" evidence="1">
    <location>
        <begin position="1"/>
        <end position="41"/>
    </location>
</feature>
<organism evidence="3 4">
    <name type="scientific">Heligmosomoides polygyrus</name>
    <name type="common">Parasitic roundworm</name>
    <dbReference type="NCBI Taxonomy" id="6339"/>
    <lineage>
        <taxon>Eukaryota</taxon>
        <taxon>Metazoa</taxon>
        <taxon>Ecdysozoa</taxon>
        <taxon>Nematoda</taxon>
        <taxon>Chromadorea</taxon>
        <taxon>Rhabditida</taxon>
        <taxon>Rhabditina</taxon>
        <taxon>Rhabditomorpha</taxon>
        <taxon>Strongyloidea</taxon>
        <taxon>Heligmosomidae</taxon>
        <taxon>Heligmosomoides</taxon>
    </lineage>
</organism>